<dbReference type="AlphaFoldDB" id="A0AAW1I8A7"/>
<evidence type="ECO:0000259" key="13">
    <source>
        <dbReference type="PROSITE" id="PS50268"/>
    </source>
</evidence>
<comment type="subcellular location">
    <subcellularLocation>
        <location evidence="1">Cell membrane</location>
        <topology evidence="1">Single-pass type I membrane protein</topology>
    </subcellularLocation>
</comment>
<dbReference type="GO" id="GO:0034332">
    <property type="term" value="P:adherens junction organization"/>
    <property type="evidence" value="ECO:0007669"/>
    <property type="project" value="TreeGrafter"/>
</dbReference>
<dbReference type="GO" id="GO:0048589">
    <property type="term" value="P:developmental growth"/>
    <property type="evidence" value="ECO:0007669"/>
    <property type="project" value="UniProtKB-ARBA"/>
</dbReference>
<evidence type="ECO:0000256" key="2">
    <source>
        <dbReference type="ARBA" id="ARBA00022536"/>
    </source>
</evidence>
<protein>
    <submittedName>
        <fullName evidence="14">Cadherin domain</fullName>
    </submittedName>
</protein>
<accession>A0AAW1I8A7</accession>
<dbReference type="GO" id="GO:0007163">
    <property type="term" value="P:establishment or maintenance of cell polarity"/>
    <property type="evidence" value="ECO:0007669"/>
    <property type="project" value="UniProtKB-ARBA"/>
</dbReference>
<keyword evidence="6 12" id="KW-0106">Calcium</keyword>
<dbReference type="GO" id="GO:0030855">
    <property type="term" value="P:epithelial cell differentiation"/>
    <property type="evidence" value="ECO:0007669"/>
    <property type="project" value="UniProtKB-ARBA"/>
</dbReference>
<evidence type="ECO:0000256" key="9">
    <source>
        <dbReference type="ARBA" id="ARBA00023136"/>
    </source>
</evidence>
<dbReference type="PROSITE" id="PS50268">
    <property type="entry name" value="CADHERIN_2"/>
    <property type="match status" value="1"/>
</dbReference>
<feature type="non-terminal residue" evidence="14">
    <location>
        <position position="108"/>
    </location>
</feature>
<proteinExistence type="predicted"/>
<keyword evidence="3" id="KW-0812">Transmembrane</keyword>
<dbReference type="PANTHER" id="PTHR24027:SF422">
    <property type="entry name" value="CADHERIN DOMAIN-CONTAINING PROTEIN"/>
    <property type="match status" value="1"/>
</dbReference>
<dbReference type="GO" id="GO:0007043">
    <property type="term" value="P:cell-cell junction assembly"/>
    <property type="evidence" value="ECO:0007669"/>
    <property type="project" value="TreeGrafter"/>
</dbReference>
<dbReference type="GO" id="GO:0016342">
    <property type="term" value="C:catenin complex"/>
    <property type="evidence" value="ECO:0007669"/>
    <property type="project" value="TreeGrafter"/>
</dbReference>
<dbReference type="GO" id="GO:0016339">
    <property type="term" value="P:calcium-dependent cell-cell adhesion via plasma membrane cell adhesion molecules"/>
    <property type="evidence" value="ECO:0007669"/>
    <property type="project" value="TreeGrafter"/>
</dbReference>
<dbReference type="PANTHER" id="PTHR24027">
    <property type="entry name" value="CADHERIN-23"/>
    <property type="match status" value="1"/>
</dbReference>
<dbReference type="GO" id="GO:0005912">
    <property type="term" value="C:adherens junction"/>
    <property type="evidence" value="ECO:0007669"/>
    <property type="project" value="TreeGrafter"/>
</dbReference>
<dbReference type="GO" id="GO:0045296">
    <property type="term" value="F:cadherin binding"/>
    <property type="evidence" value="ECO:0007669"/>
    <property type="project" value="TreeGrafter"/>
</dbReference>
<dbReference type="GO" id="GO:0005509">
    <property type="term" value="F:calcium ion binding"/>
    <property type="evidence" value="ECO:0007669"/>
    <property type="project" value="UniProtKB-UniRule"/>
</dbReference>
<evidence type="ECO:0000256" key="1">
    <source>
        <dbReference type="ARBA" id="ARBA00004251"/>
    </source>
</evidence>
<dbReference type="Gene3D" id="2.60.40.60">
    <property type="entry name" value="Cadherins"/>
    <property type="match status" value="1"/>
</dbReference>
<keyword evidence="15" id="KW-1185">Reference proteome</keyword>
<comment type="caution">
    <text evidence="14">The sequence shown here is derived from an EMBL/GenBank/DDBJ whole genome shotgun (WGS) entry which is preliminary data.</text>
</comment>
<dbReference type="InterPro" id="IPR039808">
    <property type="entry name" value="Cadherin"/>
</dbReference>
<dbReference type="Pfam" id="PF00028">
    <property type="entry name" value="Cadherin"/>
    <property type="match status" value="1"/>
</dbReference>
<evidence type="ECO:0000313" key="14">
    <source>
        <dbReference type="EMBL" id="KAK9685407.1"/>
    </source>
</evidence>
<dbReference type="PRINTS" id="PR00205">
    <property type="entry name" value="CADHERIN"/>
</dbReference>
<dbReference type="EMBL" id="JASPKY010000778">
    <property type="protein sequence ID" value="KAK9685407.1"/>
    <property type="molecule type" value="Genomic_DNA"/>
</dbReference>
<feature type="domain" description="Cadherin" evidence="13">
    <location>
        <begin position="21"/>
        <end position="108"/>
    </location>
</feature>
<dbReference type="SUPFAM" id="SSF49313">
    <property type="entry name" value="Cadherin-like"/>
    <property type="match status" value="1"/>
</dbReference>
<evidence type="ECO:0000256" key="6">
    <source>
        <dbReference type="ARBA" id="ARBA00022837"/>
    </source>
</evidence>
<reference evidence="14 15" key="1">
    <citation type="journal article" date="2024" name="BMC Genomics">
        <title>De novo assembly and annotation of Popillia japonica's genome with initial clues to its potential as an invasive pest.</title>
        <authorList>
            <person name="Cucini C."/>
            <person name="Boschi S."/>
            <person name="Funari R."/>
            <person name="Cardaioli E."/>
            <person name="Iannotti N."/>
            <person name="Marturano G."/>
            <person name="Paoli F."/>
            <person name="Bruttini M."/>
            <person name="Carapelli A."/>
            <person name="Frati F."/>
            <person name="Nardi F."/>
        </authorList>
    </citation>
    <scope>NUCLEOTIDE SEQUENCE [LARGE SCALE GENOMIC DNA]</scope>
    <source>
        <strain evidence="14">DMR45628</strain>
    </source>
</reference>
<dbReference type="GO" id="GO:0007424">
    <property type="term" value="P:open tracheal system development"/>
    <property type="evidence" value="ECO:0007669"/>
    <property type="project" value="UniProtKB-ARBA"/>
</dbReference>
<keyword evidence="11" id="KW-0325">Glycoprotein</keyword>
<name>A0AAW1I8A7_POPJA</name>
<dbReference type="GO" id="GO:0016477">
    <property type="term" value="P:cell migration"/>
    <property type="evidence" value="ECO:0007669"/>
    <property type="project" value="TreeGrafter"/>
</dbReference>
<dbReference type="SMART" id="SM00112">
    <property type="entry name" value="CA"/>
    <property type="match status" value="1"/>
</dbReference>
<evidence type="ECO:0000256" key="8">
    <source>
        <dbReference type="ARBA" id="ARBA00022989"/>
    </source>
</evidence>
<dbReference type="GO" id="GO:0008104">
    <property type="term" value="P:intracellular protein localization"/>
    <property type="evidence" value="ECO:0007669"/>
    <property type="project" value="UniProtKB-ARBA"/>
</dbReference>
<keyword evidence="4" id="KW-0732">Signal</keyword>
<keyword evidence="10" id="KW-1015">Disulfide bond</keyword>
<dbReference type="GO" id="GO:0044331">
    <property type="term" value="P:cell-cell adhesion mediated by cadherin"/>
    <property type="evidence" value="ECO:0007669"/>
    <property type="project" value="TreeGrafter"/>
</dbReference>
<evidence type="ECO:0000256" key="7">
    <source>
        <dbReference type="ARBA" id="ARBA00022889"/>
    </source>
</evidence>
<dbReference type="GO" id="GO:0008013">
    <property type="term" value="F:beta-catenin binding"/>
    <property type="evidence" value="ECO:0007669"/>
    <property type="project" value="TreeGrafter"/>
</dbReference>
<evidence type="ECO:0000256" key="12">
    <source>
        <dbReference type="PROSITE-ProRule" id="PRU00043"/>
    </source>
</evidence>
<evidence type="ECO:0000313" key="15">
    <source>
        <dbReference type="Proteomes" id="UP001458880"/>
    </source>
</evidence>
<evidence type="ECO:0000256" key="11">
    <source>
        <dbReference type="ARBA" id="ARBA00023180"/>
    </source>
</evidence>
<dbReference type="CDD" id="cd11304">
    <property type="entry name" value="Cadherin_repeat"/>
    <property type="match status" value="1"/>
</dbReference>
<sequence>MFYLQVRVTVKDKNDSPPSFSDTPLKFSVSEDLSPGLYVATIKAHDPDTLGQLQYSLISGSDNHFALDPDTGVLTLIDSLDRETKEVHKITVRANDGIQSTDTTVIIQ</sequence>
<dbReference type="GO" id="GO:0001736">
    <property type="term" value="P:establishment of planar polarity"/>
    <property type="evidence" value="ECO:0007669"/>
    <property type="project" value="UniProtKB-ARBA"/>
</dbReference>
<keyword evidence="5" id="KW-0677">Repeat</keyword>
<dbReference type="FunFam" id="2.60.40.60:FF:000032">
    <property type="entry name" value="FAT atypical cadherin 1"/>
    <property type="match status" value="1"/>
</dbReference>
<keyword evidence="9" id="KW-0472">Membrane</keyword>
<keyword evidence="2" id="KW-0245">EGF-like domain</keyword>
<keyword evidence="8" id="KW-1133">Transmembrane helix</keyword>
<dbReference type="InterPro" id="IPR002126">
    <property type="entry name" value="Cadherin-like_dom"/>
</dbReference>
<evidence type="ECO:0000256" key="3">
    <source>
        <dbReference type="ARBA" id="ARBA00022692"/>
    </source>
</evidence>
<dbReference type="InterPro" id="IPR015919">
    <property type="entry name" value="Cadherin-like_sf"/>
</dbReference>
<evidence type="ECO:0000256" key="10">
    <source>
        <dbReference type="ARBA" id="ARBA00023157"/>
    </source>
</evidence>
<gene>
    <name evidence="14" type="ORF">QE152_g38064</name>
</gene>
<dbReference type="Proteomes" id="UP001458880">
    <property type="component" value="Unassembled WGS sequence"/>
</dbReference>
<dbReference type="GO" id="GO:0000902">
    <property type="term" value="P:cell morphogenesis"/>
    <property type="evidence" value="ECO:0007669"/>
    <property type="project" value="TreeGrafter"/>
</dbReference>
<dbReference type="GO" id="GO:0007156">
    <property type="term" value="P:homophilic cell adhesion via plasma membrane adhesion molecules"/>
    <property type="evidence" value="ECO:0007669"/>
    <property type="project" value="InterPro"/>
</dbReference>
<evidence type="ECO:0000256" key="5">
    <source>
        <dbReference type="ARBA" id="ARBA00022737"/>
    </source>
</evidence>
<evidence type="ECO:0000256" key="4">
    <source>
        <dbReference type="ARBA" id="ARBA00022729"/>
    </source>
</evidence>
<keyword evidence="7" id="KW-0130">Cell adhesion</keyword>
<organism evidence="14 15">
    <name type="scientific">Popillia japonica</name>
    <name type="common">Japanese beetle</name>
    <dbReference type="NCBI Taxonomy" id="7064"/>
    <lineage>
        <taxon>Eukaryota</taxon>
        <taxon>Metazoa</taxon>
        <taxon>Ecdysozoa</taxon>
        <taxon>Arthropoda</taxon>
        <taxon>Hexapoda</taxon>
        <taxon>Insecta</taxon>
        <taxon>Pterygota</taxon>
        <taxon>Neoptera</taxon>
        <taxon>Endopterygota</taxon>
        <taxon>Coleoptera</taxon>
        <taxon>Polyphaga</taxon>
        <taxon>Scarabaeiformia</taxon>
        <taxon>Scarabaeidae</taxon>
        <taxon>Rutelinae</taxon>
        <taxon>Popillia</taxon>
    </lineage>
</organism>